<keyword evidence="3 7" id="KW-1133">Transmembrane helix</keyword>
<evidence type="ECO:0000256" key="4">
    <source>
        <dbReference type="ARBA" id="ARBA00023136"/>
    </source>
</evidence>
<keyword evidence="2 7" id="KW-0812">Transmembrane</keyword>
<protein>
    <submittedName>
        <fullName evidence="9">Uncharacterized protein</fullName>
    </submittedName>
</protein>
<dbReference type="Proteomes" id="UP000694556">
    <property type="component" value="Chromosome 29"/>
</dbReference>
<proteinExistence type="inferred from homology"/>
<evidence type="ECO:0000256" key="1">
    <source>
        <dbReference type="ARBA" id="ARBA00004167"/>
    </source>
</evidence>
<keyword evidence="4 7" id="KW-0472">Membrane</keyword>
<feature type="transmembrane region" description="Helical" evidence="7">
    <location>
        <begin position="30"/>
        <end position="49"/>
    </location>
</feature>
<dbReference type="PANTHER" id="PTHR15296:SF2">
    <property type="entry name" value="SMALL INTEGRAL MEMBRANE PROTEIN 24"/>
    <property type="match status" value="1"/>
</dbReference>
<sequence>KGTALPWHSVALVLLSPIKAAPWPRWQPWLVGLTAVVVFLFIIFVALLANRFWLEKAAYSNAAADRDSEDERERNKLRPARGRGSAPGFAGRREPKGPG</sequence>
<evidence type="ECO:0000313" key="10">
    <source>
        <dbReference type="Proteomes" id="UP000694556"/>
    </source>
</evidence>
<evidence type="ECO:0000256" key="5">
    <source>
        <dbReference type="ARBA" id="ARBA00049650"/>
    </source>
</evidence>
<comment type="subcellular location">
    <subcellularLocation>
        <location evidence="1">Membrane</location>
        <topology evidence="1">Single-pass membrane protein</topology>
    </subcellularLocation>
</comment>
<accession>A0A8C3CNA0</accession>
<feature type="chain" id="PRO_5034474150" evidence="8">
    <location>
        <begin position="21"/>
        <end position="99"/>
    </location>
</feature>
<keyword evidence="10" id="KW-1185">Reference proteome</keyword>
<dbReference type="Ensembl" id="ENSCMMT00000023655.1">
    <property type="protein sequence ID" value="ENSCMMP00000021594.1"/>
    <property type="gene ID" value="ENSCMMG00000013589.1"/>
</dbReference>
<feature type="region of interest" description="Disordered" evidence="6">
    <location>
        <begin position="60"/>
        <end position="99"/>
    </location>
</feature>
<evidence type="ECO:0000256" key="6">
    <source>
        <dbReference type="SAM" id="MobiDB-lite"/>
    </source>
</evidence>
<evidence type="ECO:0000256" key="3">
    <source>
        <dbReference type="ARBA" id="ARBA00022989"/>
    </source>
</evidence>
<name>A0A8C3CNA0_CAIMO</name>
<evidence type="ECO:0000256" key="8">
    <source>
        <dbReference type="SAM" id="SignalP"/>
    </source>
</evidence>
<reference evidence="9" key="1">
    <citation type="submission" date="2018-09" db="EMBL/GenBank/DDBJ databases">
        <title>Common duck and Muscovy duck high density SNP chip.</title>
        <authorList>
            <person name="Vignal A."/>
            <person name="Thebault N."/>
            <person name="Warren W.C."/>
        </authorList>
    </citation>
    <scope>NUCLEOTIDE SEQUENCE [LARGE SCALE GENOMIC DNA]</scope>
</reference>
<feature type="compositionally biased region" description="Basic and acidic residues" evidence="6">
    <location>
        <begin position="64"/>
        <end position="76"/>
    </location>
</feature>
<dbReference type="Pfam" id="PF15807">
    <property type="entry name" value="MAP17"/>
    <property type="match status" value="1"/>
</dbReference>
<dbReference type="AlphaFoldDB" id="A0A8C3CNA0"/>
<dbReference type="GO" id="GO:0016020">
    <property type="term" value="C:membrane"/>
    <property type="evidence" value="ECO:0007669"/>
    <property type="project" value="UniProtKB-SubCell"/>
</dbReference>
<evidence type="ECO:0000313" key="9">
    <source>
        <dbReference type="Ensembl" id="ENSCMMP00000021594.1"/>
    </source>
</evidence>
<evidence type="ECO:0000256" key="2">
    <source>
        <dbReference type="ARBA" id="ARBA00022692"/>
    </source>
</evidence>
<reference evidence="9" key="2">
    <citation type="submission" date="2025-08" db="UniProtKB">
        <authorList>
            <consortium name="Ensembl"/>
        </authorList>
    </citation>
    <scope>IDENTIFICATION</scope>
</reference>
<dbReference type="InterPro" id="IPR031627">
    <property type="entry name" value="PDZK1IP1/SMIM24"/>
</dbReference>
<feature type="signal peptide" evidence="8">
    <location>
        <begin position="1"/>
        <end position="20"/>
    </location>
</feature>
<organism evidence="9 10">
    <name type="scientific">Cairina moschata</name>
    <name type="common">Muscovy duck</name>
    <dbReference type="NCBI Taxonomy" id="8855"/>
    <lineage>
        <taxon>Eukaryota</taxon>
        <taxon>Metazoa</taxon>
        <taxon>Chordata</taxon>
        <taxon>Craniata</taxon>
        <taxon>Vertebrata</taxon>
        <taxon>Euteleostomi</taxon>
        <taxon>Archelosauria</taxon>
        <taxon>Archosauria</taxon>
        <taxon>Dinosauria</taxon>
        <taxon>Saurischia</taxon>
        <taxon>Theropoda</taxon>
        <taxon>Coelurosauria</taxon>
        <taxon>Aves</taxon>
        <taxon>Neognathae</taxon>
        <taxon>Galloanserae</taxon>
        <taxon>Anseriformes</taxon>
        <taxon>Anatidae</taxon>
        <taxon>Anatinae</taxon>
        <taxon>Cairina</taxon>
    </lineage>
</organism>
<reference evidence="9" key="3">
    <citation type="submission" date="2025-09" db="UniProtKB">
        <authorList>
            <consortium name="Ensembl"/>
        </authorList>
    </citation>
    <scope>IDENTIFICATION</scope>
</reference>
<keyword evidence="8" id="KW-0732">Signal</keyword>
<dbReference type="PANTHER" id="PTHR15296">
    <property type="entry name" value="MEMBRANE-ASSOCIATED PROTEIN MAP17"/>
    <property type="match status" value="1"/>
</dbReference>
<comment type="similarity">
    <text evidence="5">Belongs to the PDZK1-interacting protein 1/SMIM24 family.</text>
</comment>
<evidence type="ECO:0000256" key="7">
    <source>
        <dbReference type="SAM" id="Phobius"/>
    </source>
</evidence>